<accession>A0ACC2H040</accession>
<gene>
    <name evidence="1" type="ORF">DPEC_G00084810</name>
</gene>
<keyword evidence="2" id="KW-1185">Reference proteome</keyword>
<protein>
    <submittedName>
        <fullName evidence="1">Uncharacterized protein</fullName>
    </submittedName>
</protein>
<evidence type="ECO:0000313" key="2">
    <source>
        <dbReference type="Proteomes" id="UP001157502"/>
    </source>
</evidence>
<dbReference type="EMBL" id="CM055734">
    <property type="protein sequence ID" value="KAJ8009050.1"/>
    <property type="molecule type" value="Genomic_DNA"/>
</dbReference>
<evidence type="ECO:0000313" key="1">
    <source>
        <dbReference type="EMBL" id="KAJ8009050.1"/>
    </source>
</evidence>
<sequence>MIDRNMKNVLVVSIGFLSLFTAYGGLQSLQSSLNAEEGMGVTSLSVIYASIIVSSMFLPPILIKNIGCKWTIVAGMGCYVTYSIGNLYPGWYTLIPTSIILGMGGSPLWSAKCTLLTISGNLQAPKDNKKAADVINKYFGIFFLIFQSSAVWGNLMSSLIFGSATNITEISEEDLQFCGAGVCVDIISTNTTTKRPEQELVWTLVGSYIGVGVLAMFIVAVFLDNIDRDQAREFRGNREPFWNTFLATFTLLKDKRLVILIPLTMYSGFEQSFLSGEYTKNYVTCALGIHFVGYAMICFGAANSLCSFIFGRLAEYTGRAPLFCLAAVTNLACILALLFWRPHPDQLPVFFVFPALWGLADAVWQTQTNSLYGVLFPRHKEAAFANYRMWESLGFVIAFAYSTFICLDTKLYILLAVLVLSMVTYLWVEFQEHKNPTLPVEEGIYSKYYKKDIDSSKGGNGIIAQTAL</sequence>
<reference evidence="1" key="1">
    <citation type="submission" date="2021-05" db="EMBL/GenBank/DDBJ databases">
        <authorList>
            <person name="Pan Q."/>
            <person name="Jouanno E."/>
            <person name="Zahm M."/>
            <person name="Klopp C."/>
            <person name="Cabau C."/>
            <person name="Louis A."/>
            <person name="Berthelot C."/>
            <person name="Parey E."/>
            <person name="Roest Crollius H."/>
            <person name="Montfort J."/>
            <person name="Robinson-Rechavi M."/>
            <person name="Bouchez O."/>
            <person name="Lampietro C."/>
            <person name="Lopez Roques C."/>
            <person name="Donnadieu C."/>
            <person name="Postlethwait J."/>
            <person name="Bobe J."/>
            <person name="Dillon D."/>
            <person name="Chandos A."/>
            <person name="von Hippel F."/>
            <person name="Guiguen Y."/>
        </authorList>
    </citation>
    <scope>NUCLEOTIDE SEQUENCE</scope>
    <source>
        <strain evidence="1">YG-Jan2019</strain>
    </source>
</reference>
<name>A0ACC2H040_DALPE</name>
<proteinExistence type="predicted"/>
<organism evidence="1 2">
    <name type="scientific">Dallia pectoralis</name>
    <name type="common">Alaska blackfish</name>
    <dbReference type="NCBI Taxonomy" id="75939"/>
    <lineage>
        <taxon>Eukaryota</taxon>
        <taxon>Metazoa</taxon>
        <taxon>Chordata</taxon>
        <taxon>Craniata</taxon>
        <taxon>Vertebrata</taxon>
        <taxon>Euteleostomi</taxon>
        <taxon>Actinopterygii</taxon>
        <taxon>Neopterygii</taxon>
        <taxon>Teleostei</taxon>
        <taxon>Protacanthopterygii</taxon>
        <taxon>Esociformes</taxon>
        <taxon>Umbridae</taxon>
        <taxon>Dallia</taxon>
    </lineage>
</organism>
<comment type="caution">
    <text evidence="1">The sequence shown here is derived from an EMBL/GenBank/DDBJ whole genome shotgun (WGS) entry which is preliminary data.</text>
</comment>
<dbReference type="Proteomes" id="UP001157502">
    <property type="component" value="Chromosome 7"/>
</dbReference>